<dbReference type="SMART" id="SM00382">
    <property type="entry name" value="AAA"/>
    <property type="match status" value="1"/>
</dbReference>
<proteinExistence type="inferred from homology"/>
<dbReference type="InterPro" id="IPR052156">
    <property type="entry name" value="BCAA_Transport_ATP-bd_LivF"/>
</dbReference>
<sequence length="232" mass="25441">MFEIKNLTAGYSSETSAIHDINITIPKNEICSIIGSNGAGKTTLLKGIMGLLPSKSGEIIFDGTDITNFDSEAISQLGIGYVPQGRMIFPYLTVEENLLLGCEVRKMNLKKALEIGYDYFPDLKGISKRKGGMLSGGQQQQLAIARMLVIEPKMILLDEPAEGIQPNVVQEIGRILQKVTSELNVSVLLVEQFVGFALDLSHSYYFLQGGEITKNGRITEENKAQIIDSIKL</sequence>
<evidence type="ECO:0000313" key="7">
    <source>
        <dbReference type="EMBL" id="AWG20580.1"/>
    </source>
</evidence>
<dbReference type="AlphaFoldDB" id="A0A2S1L9Y9"/>
<keyword evidence="8" id="KW-1185">Reference proteome</keyword>
<dbReference type="InterPro" id="IPR027417">
    <property type="entry name" value="P-loop_NTPase"/>
</dbReference>
<reference evidence="7 8" key="1">
    <citation type="submission" date="2017-04" db="EMBL/GenBank/DDBJ databases">
        <title>Compelte genome sequence of WV33.</title>
        <authorList>
            <person name="Lee P.C."/>
        </authorList>
    </citation>
    <scope>NUCLEOTIDE SEQUENCE [LARGE SCALE GENOMIC DNA]</scope>
    <source>
        <strain evidence="7 8">WV33</strain>
    </source>
</reference>
<dbReference type="Gene3D" id="3.40.50.300">
    <property type="entry name" value="P-loop containing nucleotide triphosphate hydrolases"/>
    <property type="match status" value="1"/>
</dbReference>
<evidence type="ECO:0000313" key="8">
    <source>
        <dbReference type="Proteomes" id="UP000244527"/>
    </source>
</evidence>
<evidence type="ECO:0000256" key="4">
    <source>
        <dbReference type="ARBA" id="ARBA00022840"/>
    </source>
</evidence>
<dbReference type="PANTHER" id="PTHR43820:SF5">
    <property type="entry name" value="HIGH-AFFINITY BRANCHED-CHAIN AMINO ACID TRANSPORT ATP-BINDING PROTEIN"/>
    <property type="match status" value="1"/>
</dbReference>
<dbReference type="SUPFAM" id="SSF52540">
    <property type="entry name" value="P-loop containing nucleoside triphosphate hydrolases"/>
    <property type="match status" value="1"/>
</dbReference>
<dbReference type="Pfam" id="PF00005">
    <property type="entry name" value="ABC_tran"/>
    <property type="match status" value="1"/>
</dbReference>
<dbReference type="Proteomes" id="UP000244527">
    <property type="component" value="Chromosome"/>
</dbReference>
<keyword evidence="5" id="KW-0029">Amino-acid transport</keyword>
<protein>
    <recommendedName>
        <fullName evidence="6">ABC transporter domain-containing protein</fullName>
    </recommendedName>
</protein>
<dbReference type="GO" id="GO:0015807">
    <property type="term" value="P:L-amino acid transport"/>
    <property type="evidence" value="ECO:0007669"/>
    <property type="project" value="TreeGrafter"/>
</dbReference>
<comment type="similarity">
    <text evidence="1">Belongs to the ABC transporter superfamily.</text>
</comment>
<evidence type="ECO:0000256" key="5">
    <source>
        <dbReference type="ARBA" id="ARBA00022970"/>
    </source>
</evidence>
<dbReference type="GO" id="GO:0005524">
    <property type="term" value="F:ATP binding"/>
    <property type="evidence" value="ECO:0007669"/>
    <property type="project" value="UniProtKB-KW"/>
</dbReference>
<accession>A0A2S1L9Y9</accession>
<gene>
    <name evidence="7" type="ORF">FFWV33_03040</name>
</gene>
<keyword evidence="4" id="KW-0067">ATP-binding</keyword>
<evidence type="ECO:0000256" key="1">
    <source>
        <dbReference type="ARBA" id="ARBA00005417"/>
    </source>
</evidence>
<dbReference type="CDD" id="cd03224">
    <property type="entry name" value="ABC_TM1139_LivF_branched"/>
    <property type="match status" value="1"/>
</dbReference>
<name>A0A2S1L9Y9_9FLAO</name>
<keyword evidence="2" id="KW-0813">Transport</keyword>
<evidence type="ECO:0000256" key="2">
    <source>
        <dbReference type="ARBA" id="ARBA00022448"/>
    </source>
</evidence>
<feature type="domain" description="ABC transporter" evidence="6">
    <location>
        <begin position="2"/>
        <end position="232"/>
    </location>
</feature>
<dbReference type="KEGG" id="ffa:FFWV33_03040"/>
<keyword evidence="3" id="KW-0547">Nucleotide-binding</keyword>
<evidence type="ECO:0000259" key="6">
    <source>
        <dbReference type="PROSITE" id="PS50893"/>
    </source>
</evidence>
<dbReference type="InterPro" id="IPR003593">
    <property type="entry name" value="AAA+_ATPase"/>
</dbReference>
<organism evidence="7 8">
    <name type="scientific">Flavobacterium faecale</name>
    <dbReference type="NCBI Taxonomy" id="1355330"/>
    <lineage>
        <taxon>Bacteria</taxon>
        <taxon>Pseudomonadati</taxon>
        <taxon>Bacteroidota</taxon>
        <taxon>Flavobacteriia</taxon>
        <taxon>Flavobacteriales</taxon>
        <taxon>Flavobacteriaceae</taxon>
        <taxon>Flavobacterium</taxon>
    </lineage>
</organism>
<dbReference type="EMBL" id="CP020918">
    <property type="protein sequence ID" value="AWG20580.1"/>
    <property type="molecule type" value="Genomic_DNA"/>
</dbReference>
<dbReference type="OrthoDB" id="9801987at2"/>
<dbReference type="InterPro" id="IPR003439">
    <property type="entry name" value="ABC_transporter-like_ATP-bd"/>
</dbReference>
<dbReference type="PANTHER" id="PTHR43820">
    <property type="entry name" value="HIGH-AFFINITY BRANCHED-CHAIN AMINO ACID TRANSPORT ATP-BINDING PROTEIN LIVF"/>
    <property type="match status" value="1"/>
</dbReference>
<evidence type="ECO:0000256" key="3">
    <source>
        <dbReference type="ARBA" id="ARBA00022741"/>
    </source>
</evidence>
<dbReference type="GO" id="GO:0016887">
    <property type="term" value="F:ATP hydrolysis activity"/>
    <property type="evidence" value="ECO:0007669"/>
    <property type="project" value="InterPro"/>
</dbReference>
<dbReference type="PROSITE" id="PS50893">
    <property type="entry name" value="ABC_TRANSPORTER_2"/>
    <property type="match status" value="1"/>
</dbReference>
<dbReference type="GO" id="GO:0015658">
    <property type="term" value="F:branched-chain amino acid transmembrane transporter activity"/>
    <property type="evidence" value="ECO:0007669"/>
    <property type="project" value="TreeGrafter"/>
</dbReference>
<dbReference type="RefSeq" id="WP_108739539.1">
    <property type="nucleotide sequence ID" value="NZ_CP020918.1"/>
</dbReference>